<name>A0A6A4J016_APOLU</name>
<accession>A0A6A4J016</accession>
<sequence>MIDYMDTSDYPQDHPYFSVKNKKVLGKFKDEMNGEIINFKPFIELGFISNQIGDWKKISELPHEGVVEGDGSQFTNHHRSISAIHTDEFSKGNPQTAHPRPYYGRPENQAKPKGSRPPRTKGPNEQTTSTSLRLLRRSEKAGCCRTSLTPSTENLKDQTLFAVNQSTREVNPRVTFTPAASALIEVSRCMHREIQSIEPTTARHLTPEVLDYYSTALLRIRITDIKNQFGNQLTTAEDALLTIAERNPLTVPAPLLSFLKSYGAIITKLESNLWPLFPDLPTTVVNNTGGYFAATIAQEQMLEPVG</sequence>
<dbReference type="EMBL" id="WIXP02000016">
    <property type="protein sequence ID" value="KAF6198042.1"/>
    <property type="molecule type" value="Genomic_DNA"/>
</dbReference>
<proteinExistence type="predicted"/>
<evidence type="ECO:0000313" key="2">
    <source>
        <dbReference type="Proteomes" id="UP000466442"/>
    </source>
</evidence>
<dbReference type="AlphaFoldDB" id="A0A6A4J016"/>
<protein>
    <submittedName>
        <fullName evidence="1">Uncharacterized protein</fullName>
    </submittedName>
</protein>
<dbReference type="Proteomes" id="UP000466442">
    <property type="component" value="Linkage Group LG16"/>
</dbReference>
<keyword evidence="2" id="KW-1185">Reference proteome</keyword>
<dbReference type="OrthoDB" id="6625808at2759"/>
<gene>
    <name evidence="1" type="ORF">GE061_007788</name>
</gene>
<organism evidence="1 2">
    <name type="scientific">Apolygus lucorum</name>
    <name type="common">Small green plant bug</name>
    <name type="synonym">Lygocoris lucorum</name>
    <dbReference type="NCBI Taxonomy" id="248454"/>
    <lineage>
        <taxon>Eukaryota</taxon>
        <taxon>Metazoa</taxon>
        <taxon>Ecdysozoa</taxon>
        <taxon>Arthropoda</taxon>
        <taxon>Hexapoda</taxon>
        <taxon>Insecta</taxon>
        <taxon>Pterygota</taxon>
        <taxon>Neoptera</taxon>
        <taxon>Paraneoptera</taxon>
        <taxon>Hemiptera</taxon>
        <taxon>Heteroptera</taxon>
        <taxon>Panheteroptera</taxon>
        <taxon>Cimicomorpha</taxon>
        <taxon>Miridae</taxon>
        <taxon>Mirini</taxon>
        <taxon>Apolygus</taxon>
    </lineage>
</organism>
<evidence type="ECO:0000313" key="1">
    <source>
        <dbReference type="EMBL" id="KAF6198042.1"/>
    </source>
</evidence>
<comment type="caution">
    <text evidence="1">The sequence shown here is derived from an EMBL/GenBank/DDBJ whole genome shotgun (WGS) entry which is preliminary data.</text>
</comment>
<reference evidence="1" key="1">
    <citation type="journal article" date="2021" name="Mol. Ecol. Resour.">
        <title>Apolygus lucorum genome provides insights into omnivorousness and mesophyll feeding.</title>
        <authorList>
            <person name="Liu Y."/>
            <person name="Liu H."/>
            <person name="Wang H."/>
            <person name="Huang T."/>
            <person name="Liu B."/>
            <person name="Yang B."/>
            <person name="Yin L."/>
            <person name="Li B."/>
            <person name="Zhang Y."/>
            <person name="Zhang S."/>
            <person name="Jiang F."/>
            <person name="Zhang X."/>
            <person name="Ren Y."/>
            <person name="Wang B."/>
            <person name="Wang S."/>
            <person name="Lu Y."/>
            <person name="Wu K."/>
            <person name="Fan W."/>
            <person name="Wang G."/>
        </authorList>
    </citation>
    <scope>NUCLEOTIDE SEQUENCE</scope>
    <source>
        <strain evidence="1">12Hb</strain>
    </source>
</reference>